<gene>
    <name evidence="2" type="ORF">AB9R89_06070</name>
</gene>
<dbReference type="RefSeq" id="WP_395535766.1">
    <property type="nucleotide sequence ID" value="NZ_CP166302.1"/>
</dbReference>
<proteinExistence type="predicted"/>
<organism evidence="2 3">
    <name type="scientific">Oceanimonas smirnovii</name>
    <dbReference type="NCBI Taxonomy" id="264574"/>
    <lineage>
        <taxon>Bacteria</taxon>
        <taxon>Pseudomonadati</taxon>
        <taxon>Pseudomonadota</taxon>
        <taxon>Gammaproteobacteria</taxon>
        <taxon>Aeromonadales</taxon>
        <taxon>Aeromonadaceae</taxon>
        <taxon>Oceanimonas</taxon>
    </lineage>
</organism>
<feature type="signal peptide" evidence="1">
    <location>
        <begin position="1"/>
        <end position="28"/>
    </location>
</feature>
<evidence type="ECO:0000313" key="2">
    <source>
        <dbReference type="EMBL" id="MFH7564891.1"/>
    </source>
</evidence>
<name>A0ABW7P0D9_9GAMM</name>
<reference evidence="2 3" key="1">
    <citation type="submission" date="2024-08" db="EMBL/GenBank/DDBJ databases">
        <title>Oceanimonas smirnovii Genome sequencing and assembly.</title>
        <authorList>
            <person name="Tang B."/>
        </authorList>
    </citation>
    <scope>NUCLEOTIDE SEQUENCE [LARGE SCALE GENOMIC DNA]</scope>
    <source>
        <strain evidence="2 3">OS2020-119</strain>
    </source>
</reference>
<dbReference type="Proteomes" id="UP001610706">
    <property type="component" value="Unassembled WGS sequence"/>
</dbReference>
<comment type="caution">
    <text evidence="2">The sequence shown here is derived from an EMBL/GenBank/DDBJ whole genome shotgun (WGS) entry which is preliminary data.</text>
</comment>
<evidence type="ECO:0000313" key="3">
    <source>
        <dbReference type="Proteomes" id="UP001610706"/>
    </source>
</evidence>
<feature type="chain" id="PRO_5045105471" description="Lipocalin-like domain-containing protein" evidence="1">
    <location>
        <begin position="29"/>
        <end position="124"/>
    </location>
</feature>
<keyword evidence="3" id="KW-1185">Reference proteome</keyword>
<protein>
    <recommendedName>
        <fullName evidence="4">Lipocalin-like domain-containing protein</fullName>
    </recommendedName>
</protein>
<evidence type="ECO:0008006" key="4">
    <source>
        <dbReference type="Google" id="ProtNLM"/>
    </source>
</evidence>
<dbReference type="EMBL" id="JBGFTR010000007">
    <property type="protein sequence ID" value="MFH7564891.1"/>
    <property type="molecule type" value="Genomic_DNA"/>
</dbReference>
<keyword evidence="1" id="KW-0732">Signal</keyword>
<accession>A0ABW7P0D9</accession>
<sequence length="124" mass="13694">MKFSAHRQNGWHYTLAGIVLCTSSLLLANTPPKDVSMQNIDIEVNGTHGTAYSANWTIYKDGNVYTHNEPDGRVPQRLKFEGDSIEAKVTLLTDGQLSVTVNRAGNLSRSSTQGKNSTLRFKIK</sequence>
<evidence type="ECO:0000256" key="1">
    <source>
        <dbReference type="SAM" id="SignalP"/>
    </source>
</evidence>